<evidence type="ECO:0000259" key="5">
    <source>
        <dbReference type="PROSITE" id="PS50021"/>
    </source>
</evidence>
<keyword evidence="2" id="KW-0175">Coiled coil</keyword>
<gene>
    <name evidence="6" type="ORF">MSPICULIGERA_LOCUS19293</name>
</gene>
<dbReference type="InterPro" id="IPR036872">
    <property type="entry name" value="CH_dom_sf"/>
</dbReference>
<evidence type="ECO:0000256" key="2">
    <source>
        <dbReference type="ARBA" id="ARBA00023054"/>
    </source>
</evidence>
<dbReference type="Pfam" id="PF00307">
    <property type="entry name" value="CH"/>
    <property type="match status" value="1"/>
</dbReference>
<feature type="compositionally biased region" description="Low complexity" evidence="4">
    <location>
        <begin position="125"/>
        <end position="141"/>
    </location>
</feature>
<dbReference type="Gene3D" id="1.10.418.10">
    <property type="entry name" value="Calponin-like domain"/>
    <property type="match status" value="1"/>
</dbReference>
<comment type="similarity">
    <text evidence="3">Belongs to the smoothelin family.</text>
</comment>
<protein>
    <recommendedName>
        <fullName evidence="5">Calponin-homology (CH) domain-containing protein</fullName>
    </recommendedName>
</protein>
<sequence length="392" mass="43956">MRLEPPTDGGCVATSRRQMTLSERRARNRSLCSVLCSPAPYGLAYSAWMGNLSQLKLEDITAAEEEFSRGPPVDFIRSCYETREVTSPASILTVSSIEIPHSKTTDGVDLQNDFELDGFPKKKSSSSNPSASSGYGSASSESDQEQAEKQRRNSVPASLRSPYPEDVMRVLEQDGYVRFETNVDSGLRVGIPVNMRTVRQNESVLDLARKFAELNAQQEKARLHTSWHAPTRPPGPSTTRLARDNHQGSIAALGDRPKPLNQMNNNPWKQMPKGGACVRPTNPNSIKEALLRWIQAKVKDYPIEVTNFSSSWANGMAFCALIHRFAPDAFDFAKLDPENRRENLELAFKVAEDNGICPLLEVDDMIMMGDRPDWKCVFTYVQSFYKEFRNRP</sequence>
<comment type="caution">
    <text evidence="6">The sequence shown here is derived from an EMBL/GenBank/DDBJ whole genome shotgun (WGS) entry which is preliminary data.</text>
</comment>
<evidence type="ECO:0000256" key="4">
    <source>
        <dbReference type="SAM" id="MobiDB-lite"/>
    </source>
</evidence>
<dbReference type="InterPro" id="IPR050540">
    <property type="entry name" value="F-actin_Monoox_Mical"/>
</dbReference>
<accession>A0AA36D5K4</accession>
<dbReference type="PANTHER" id="PTHR23167:SF88">
    <property type="entry name" value="CALPONIN-HOMOLOGY (CH) DOMAIN-CONTAINING PROTEIN"/>
    <property type="match status" value="1"/>
</dbReference>
<dbReference type="PROSITE" id="PS50021">
    <property type="entry name" value="CH"/>
    <property type="match status" value="1"/>
</dbReference>
<evidence type="ECO:0000313" key="7">
    <source>
        <dbReference type="Proteomes" id="UP001177023"/>
    </source>
</evidence>
<dbReference type="SMART" id="SM00033">
    <property type="entry name" value="CH"/>
    <property type="match status" value="1"/>
</dbReference>
<dbReference type="Proteomes" id="UP001177023">
    <property type="component" value="Unassembled WGS sequence"/>
</dbReference>
<keyword evidence="1" id="KW-0597">Phosphoprotein</keyword>
<evidence type="ECO:0000313" key="6">
    <source>
        <dbReference type="EMBL" id="CAJ0581126.1"/>
    </source>
</evidence>
<keyword evidence="7" id="KW-1185">Reference proteome</keyword>
<feature type="region of interest" description="Disordered" evidence="4">
    <location>
        <begin position="221"/>
        <end position="242"/>
    </location>
</feature>
<organism evidence="6 7">
    <name type="scientific">Mesorhabditis spiculigera</name>
    <dbReference type="NCBI Taxonomy" id="96644"/>
    <lineage>
        <taxon>Eukaryota</taxon>
        <taxon>Metazoa</taxon>
        <taxon>Ecdysozoa</taxon>
        <taxon>Nematoda</taxon>
        <taxon>Chromadorea</taxon>
        <taxon>Rhabditida</taxon>
        <taxon>Rhabditina</taxon>
        <taxon>Rhabditomorpha</taxon>
        <taxon>Rhabditoidea</taxon>
        <taxon>Rhabditidae</taxon>
        <taxon>Mesorhabditinae</taxon>
        <taxon>Mesorhabditis</taxon>
    </lineage>
</organism>
<reference evidence="6" key="1">
    <citation type="submission" date="2023-06" db="EMBL/GenBank/DDBJ databases">
        <authorList>
            <person name="Delattre M."/>
        </authorList>
    </citation>
    <scope>NUCLEOTIDE SEQUENCE</scope>
    <source>
        <strain evidence="6">AF72</strain>
    </source>
</reference>
<feature type="region of interest" description="Disordered" evidence="4">
    <location>
        <begin position="103"/>
        <end position="161"/>
    </location>
</feature>
<dbReference type="AlphaFoldDB" id="A0AA36D5K4"/>
<dbReference type="EMBL" id="CATQJA010002662">
    <property type="protein sequence ID" value="CAJ0581126.1"/>
    <property type="molecule type" value="Genomic_DNA"/>
</dbReference>
<dbReference type="CDD" id="cd21200">
    <property type="entry name" value="CH_SMTN-like"/>
    <property type="match status" value="1"/>
</dbReference>
<feature type="domain" description="Calponin-homology (CH)" evidence="5">
    <location>
        <begin position="284"/>
        <end position="389"/>
    </location>
</feature>
<evidence type="ECO:0000256" key="3">
    <source>
        <dbReference type="ARBA" id="ARBA00061655"/>
    </source>
</evidence>
<dbReference type="FunFam" id="1.10.418.10:FF:000009">
    <property type="entry name" value="smoothelin isoform X2"/>
    <property type="match status" value="1"/>
</dbReference>
<proteinExistence type="inferred from homology"/>
<name>A0AA36D5K4_9BILA</name>
<dbReference type="InterPro" id="IPR001715">
    <property type="entry name" value="CH_dom"/>
</dbReference>
<dbReference type="PANTHER" id="PTHR23167">
    <property type="entry name" value="CALPONIN HOMOLOGY DOMAIN-CONTAINING PROTEIN DDB_G0272472-RELATED"/>
    <property type="match status" value="1"/>
</dbReference>
<evidence type="ECO:0000256" key="1">
    <source>
        <dbReference type="ARBA" id="ARBA00022553"/>
    </source>
</evidence>
<feature type="non-terminal residue" evidence="6">
    <location>
        <position position="1"/>
    </location>
</feature>
<dbReference type="SUPFAM" id="SSF47576">
    <property type="entry name" value="Calponin-homology domain, CH-domain"/>
    <property type="match status" value="1"/>
</dbReference>